<evidence type="ECO:0000256" key="1">
    <source>
        <dbReference type="SAM" id="MobiDB-lite"/>
    </source>
</evidence>
<dbReference type="AlphaFoldDB" id="K8PFP4"/>
<name>K8PFP4_9BRAD</name>
<dbReference type="InterPro" id="IPR032557">
    <property type="entry name" value="DUF4935"/>
</dbReference>
<organism evidence="3 4">
    <name type="scientific">Afipia broomeae ATCC 49717</name>
    <dbReference type="NCBI Taxonomy" id="883078"/>
    <lineage>
        <taxon>Bacteria</taxon>
        <taxon>Pseudomonadati</taxon>
        <taxon>Pseudomonadota</taxon>
        <taxon>Alphaproteobacteria</taxon>
        <taxon>Hyphomicrobiales</taxon>
        <taxon>Nitrobacteraceae</taxon>
        <taxon>Afipia</taxon>
    </lineage>
</organism>
<feature type="domain" description="DUF4935" evidence="2">
    <location>
        <begin position="6"/>
        <end position="169"/>
    </location>
</feature>
<reference evidence="3 4" key="1">
    <citation type="submission" date="2012-04" db="EMBL/GenBank/DDBJ databases">
        <title>The Genome Sequence of Afipia broomeae ATCC 49717.</title>
        <authorList>
            <consortium name="The Broad Institute Genome Sequencing Platform"/>
            <person name="Earl A."/>
            <person name="Ward D."/>
            <person name="Feldgarden M."/>
            <person name="Gevers D."/>
            <person name="Huys G."/>
            <person name="Walker B."/>
            <person name="Young S.K."/>
            <person name="Zeng Q."/>
            <person name="Gargeya S."/>
            <person name="Fitzgerald M."/>
            <person name="Haas B."/>
            <person name="Abouelleil A."/>
            <person name="Alvarado L."/>
            <person name="Arachchi H.M."/>
            <person name="Berlin A."/>
            <person name="Chapman S.B."/>
            <person name="Goldberg J."/>
            <person name="Griggs A."/>
            <person name="Gujja S."/>
            <person name="Hansen M."/>
            <person name="Howarth C."/>
            <person name="Imamovic A."/>
            <person name="Larimer J."/>
            <person name="McCowen C."/>
            <person name="Montmayeur A."/>
            <person name="Murphy C."/>
            <person name="Neiman D."/>
            <person name="Pearson M."/>
            <person name="Priest M."/>
            <person name="Roberts A."/>
            <person name="Saif S."/>
            <person name="Shea T."/>
            <person name="Sisk P."/>
            <person name="Sykes S."/>
            <person name="Wortman J."/>
            <person name="Nusbaum C."/>
            <person name="Birren B."/>
        </authorList>
    </citation>
    <scope>NUCLEOTIDE SEQUENCE [LARGE SCALE GENOMIC DNA]</scope>
    <source>
        <strain evidence="3 4">ATCC 49717</strain>
    </source>
</reference>
<dbReference type="PATRIC" id="fig|883078.3.peg.576"/>
<keyword evidence="4" id="KW-1185">Reference proteome</keyword>
<sequence>MKYGAITFDTQTVEHNAFHFDGGLLSQLKQFKDGPVRIVLSEIVLREIFKHLLEKTKSARDAAVAAHKKALDHGLADADKPFVSLDVDYKAVARARLDRFVREIGAEIVRVDNVSMKTLMSSYFQPAAPFSSAGKNKAEFPDAIALLSLQKWAEDNKIQLLGVSGDKGWNAFAASSNRIDLVNDLSEALSLVQKHNEEMSAIVQTLIESIDTATDEDLKDEFVSKLSNEVSGYSVYAEADSFYDIEAEQVDIELSDSQFVGDASGYDFSVVQASRNLIVAKITLEASIKAEAIFHMSVYDSIDKDSMGIGSTEASTEQDVTFAVLVTFEREDAAASFGITSVEIVDGPKSLNFGYIEPDYEPDYDEDYEIPLPPSKDQSDDEVPI</sequence>
<dbReference type="Proteomes" id="UP000001096">
    <property type="component" value="Unassembled WGS sequence"/>
</dbReference>
<dbReference type="EMBL" id="AGWX01000001">
    <property type="protein sequence ID" value="EKS41457.1"/>
    <property type="molecule type" value="Genomic_DNA"/>
</dbReference>
<feature type="compositionally biased region" description="Acidic residues" evidence="1">
    <location>
        <begin position="358"/>
        <end position="369"/>
    </location>
</feature>
<evidence type="ECO:0000259" key="2">
    <source>
        <dbReference type="Pfam" id="PF16289"/>
    </source>
</evidence>
<gene>
    <name evidence="3" type="ORF">HMPREF9695_00549</name>
</gene>
<dbReference type="Pfam" id="PF16289">
    <property type="entry name" value="PIN_12"/>
    <property type="match status" value="1"/>
</dbReference>
<comment type="caution">
    <text evidence="3">The sequence shown here is derived from an EMBL/GenBank/DDBJ whole genome shotgun (WGS) entry which is preliminary data.</text>
</comment>
<feature type="region of interest" description="Disordered" evidence="1">
    <location>
        <begin position="358"/>
        <end position="385"/>
    </location>
</feature>
<evidence type="ECO:0000313" key="3">
    <source>
        <dbReference type="EMBL" id="EKS41457.1"/>
    </source>
</evidence>
<evidence type="ECO:0000313" key="4">
    <source>
        <dbReference type="Proteomes" id="UP000001096"/>
    </source>
</evidence>
<dbReference type="eggNOG" id="ENOG502Z9B1">
    <property type="taxonomic scope" value="Bacteria"/>
</dbReference>
<protein>
    <recommendedName>
        <fullName evidence="2">DUF4935 domain-containing protein</fullName>
    </recommendedName>
</protein>
<dbReference type="HOGENOM" id="CLU_063004_1_0_5"/>
<accession>K8PFP4</accession>
<proteinExistence type="predicted"/>